<name>A0A8J7UP97_9EURY</name>
<dbReference type="Pfam" id="PF24375">
    <property type="entry name" value="DUF7531"/>
    <property type="match status" value="1"/>
</dbReference>
<feature type="compositionally biased region" description="Basic and acidic residues" evidence="1">
    <location>
        <begin position="276"/>
        <end position="294"/>
    </location>
</feature>
<dbReference type="Proteomes" id="UP000770586">
    <property type="component" value="Unassembled WGS sequence"/>
</dbReference>
<evidence type="ECO:0000313" key="3">
    <source>
        <dbReference type="Proteomes" id="UP000770586"/>
    </source>
</evidence>
<gene>
    <name evidence="2" type="ORF">J2744_000893</name>
</gene>
<proteinExistence type="predicted"/>
<sequence length="309" mass="32954">MELRCEGCAGCCVDWRPLDPGAAGSDRTGPRPPLDDVYDLAPLTRDEIAGFVADGLADALAPRLFEPAERDDSVRIDGVDLAAVDDRPVFVVGLRKPPKPVAPIGTDEPRWLDACVFLDPTTLQCRIHGSDRYPDTCSSYPGHNLELGAETECERVETAGGGDRLLDDEPPDDLPAPAFGPQALGATVFAYPDPDDLDGVVARLRDGDTTADDRARFAGAAVGSRPGSLSVARDRMAEARERVREADSWVGAAVREWTDRAGEDGDRVALDATAPDSHDPDTSSPDARDRLVREVEDDAGAPGTPGWGE</sequence>
<feature type="region of interest" description="Disordered" evidence="1">
    <location>
        <begin position="260"/>
        <end position="309"/>
    </location>
</feature>
<feature type="compositionally biased region" description="Basic and acidic residues" evidence="1">
    <location>
        <begin position="260"/>
        <end position="269"/>
    </location>
</feature>
<keyword evidence="3" id="KW-1185">Reference proteome</keyword>
<dbReference type="AlphaFoldDB" id="A0A8J7UP97"/>
<accession>A0A8J7UP97</accession>
<comment type="caution">
    <text evidence="2">The sequence shown here is derived from an EMBL/GenBank/DDBJ whole genome shotgun (WGS) entry which is preliminary data.</text>
</comment>
<evidence type="ECO:0000256" key="1">
    <source>
        <dbReference type="SAM" id="MobiDB-lite"/>
    </source>
</evidence>
<dbReference type="OrthoDB" id="156950at2157"/>
<dbReference type="RefSeq" id="WP_209545073.1">
    <property type="nucleotide sequence ID" value="NZ_BAAADX010000005.1"/>
</dbReference>
<dbReference type="InterPro" id="IPR055953">
    <property type="entry name" value="DUF7531"/>
</dbReference>
<dbReference type="EMBL" id="JAGGKE010000003">
    <property type="protein sequence ID" value="MBP1901223.1"/>
    <property type="molecule type" value="Genomic_DNA"/>
</dbReference>
<protein>
    <submittedName>
        <fullName evidence="2">Fe-S-cluster containining protein</fullName>
    </submittedName>
</protein>
<evidence type="ECO:0000313" key="2">
    <source>
        <dbReference type="EMBL" id="MBP1901223.1"/>
    </source>
</evidence>
<reference evidence="2 3" key="1">
    <citation type="submission" date="2021-03" db="EMBL/GenBank/DDBJ databases">
        <title>Genomic Encyclopedia of Type Strains, Phase IV (KMG-IV): sequencing the most valuable type-strain genomes for metagenomic binning, comparative biology and taxonomic classification.</title>
        <authorList>
            <person name="Goeker M."/>
        </authorList>
    </citation>
    <scope>NUCLEOTIDE SEQUENCE [LARGE SCALE GENOMIC DNA]</scope>
    <source>
        <strain evidence="2 3">DSM 12287</strain>
    </source>
</reference>
<organism evidence="2 3">
    <name type="scientific">Halorubrum trapanicum</name>
    <dbReference type="NCBI Taxonomy" id="29284"/>
    <lineage>
        <taxon>Archaea</taxon>
        <taxon>Methanobacteriati</taxon>
        <taxon>Methanobacteriota</taxon>
        <taxon>Stenosarchaea group</taxon>
        <taxon>Halobacteria</taxon>
        <taxon>Halobacteriales</taxon>
        <taxon>Haloferacaceae</taxon>
        <taxon>Halorubrum</taxon>
    </lineage>
</organism>